<evidence type="ECO:0000313" key="1">
    <source>
        <dbReference type="EMBL" id="MEE6260976.1"/>
    </source>
</evidence>
<protein>
    <submittedName>
        <fullName evidence="1">Uncharacterized protein</fullName>
    </submittedName>
</protein>
<reference evidence="1 2" key="1">
    <citation type="submission" date="2024-01" db="EMBL/GenBank/DDBJ databases">
        <title>Genome insights into Plantactinospora sonchi sp. nov.</title>
        <authorList>
            <person name="Wang L."/>
        </authorList>
    </citation>
    <scope>NUCLEOTIDE SEQUENCE [LARGE SCALE GENOMIC DNA]</scope>
    <source>
        <strain evidence="1 2">NEAU-QY2</strain>
    </source>
</reference>
<comment type="caution">
    <text evidence="1">The sequence shown here is derived from an EMBL/GenBank/DDBJ whole genome shotgun (WGS) entry which is preliminary data.</text>
</comment>
<evidence type="ECO:0000313" key="2">
    <source>
        <dbReference type="Proteomes" id="UP001332243"/>
    </source>
</evidence>
<proteinExistence type="predicted"/>
<organism evidence="1 2">
    <name type="scientific">Plantactinospora sonchi</name>
    <dbReference type="NCBI Taxonomy" id="1544735"/>
    <lineage>
        <taxon>Bacteria</taxon>
        <taxon>Bacillati</taxon>
        <taxon>Actinomycetota</taxon>
        <taxon>Actinomycetes</taxon>
        <taxon>Micromonosporales</taxon>
        <taxon>Micromonosporaceae</taxon>
        <taxon>Plantactinospora</taxon>
    </lineage>
</organism>
<keyword evidence="2" id="KW-1185">Reference proteome</keyword>
<gene>
    <name evidence="1" type="ORF">V1633_21055</name>
</gene>
<sequence>MDAVVTPNSPALAILERLDTARAEEAREAELRELLAGHNSADQRGGA</sequence>
<dbReference type="RefSeq" id="WP_331216079.1">
    <property type="nucleotide sequence ID" value="NZ_JAZGQK010000017.1"/>
</dbReference>
<accession>A0ABU7RX78</accession>
<dbReference type="EMBL" id="JAZGQK010000017">
    <property type="protein sequence ID" value="MEE6260976.1"/>
    <property type="molecule type" value="Genomic_DNA"/>
</dbReference>
<dbReference type="Proteomes" id="UP001332243">
    <property type="component" value="Unassembled WGS sequence"/>
</dbReference>
<name>A0ABU7RX78_9ACTN</name>